<evidence type="ECO:0000256" key="2">
    <source>
        <dbReference type="ARBA" id="ARBA00022723"/>
    </source>
</evidence>
<evidence type="ECO:0000256" key="5">
    <source>
        <dbReference type="ARBA" id="ARBA00024045"/>
    </source>
</evidence>
<feature type="compositionally biased region" description="Gly residues" evidence="6">
    <location>
        <begin position="143"/>
        <end position="153"/>
    </location>
</feature>
<evidence type="ECO:0000256" key="1">
    <source>
        <dbReference type="ARBA" id="ARBA00022481"/>
    </source>
</evidence>
<dbReference type="Pfam" id="PF00403">
    <property type="entry name" value="HMA"/>
    <property type="match status" value="1"/>
</dbReference>
<keyword evidence="4" id="KW-0636">Prenylation</keyword>
<comment type="similarity">
    <text evidence="5">Belongs to the HIPP family.</text>
</comment>
<dbReference type="PANTHER" id="PTHR45868">
    <property type="entry name" value="HEAVY METAL-ASSOCIATED ISOPRENYLATED PLANT PROTEIN 33-RELATED"/>
    <property type="match status" value="1"/>
</dbReference>
<dbReference type="PANTHER" id="PTHR45868:SF80">
    <property type="entry name" value="F15K9.8-RELATED"/>
    <property type="match status" value="1"/>
</dbReference>
<feature type="region of interest" description="Disordered" evidence="6">
    <location>
        <begin position="270"/>
        <end position="299"/>
    </location>
</feature>
<keyword evidence="3" id="KW-0449">Lipoprotein</keyword>
<feature type="compositionally biased region" description="Basic and acidic residues" evidence="6">
    <location>
        <begin position="93"/>
        <end position="130"/>
    </location>
</feature>
<organism evidence="8">
    <name type="scientific">Fagus sylvatica</name>
    <name type="common">Beechnut</name>
    <dbReference type="NCBI Taxonomy" id="28930"/>
    <lineage>
        <taxon>Eukaryota</taxon>
        <taxon>Viridiplantae</taxon>
        <taxon>Streptophyta</taxon>
        <taxon>Embryophyta</taxon>
        <taxon>Tracheophyta</taxon>
        <taxon>Spermatophyta</taxon>
        <taxon>Magnoliopsida</taxon>
        <taxon>eudicotyledons</taxon>
        <taxon>Gunneridae</taxon>
        <taxon>Pentapetalae</taxon>
        <taxon>rosids</taxon>
        <taxon>fabids</taxon>
        <taxon>Fagales</taxon>
        <taxon>Fagaceae</taxon>
        <taxon>Fagus</taxon>
    </lineage>
</organism>
<dbReference type="InterPro" id="IPR006121">
    <property type="entry name" value="HMA_dom"/>
</dbReference>
<evidence type="ECO:0000259" key="7">
    <source>
        <dbReference type="PROSITE" id="PS50846"/>
    </source>
</evidence>
<evidence type="ECO:0000256" key="6">
    <source>
        <dbReference type="SAM" id="MobiDB-lite"/>
    </source>
</evidence>
<evidence type="ECO:0000256" key="3">
    <source>
        <dbReference type="ARBA" id="ARBA00023288"/>
    </source>
</evidence>
<feature type="compositionally biased region" description="Acidic residues" evidence="6">
    <location>
        <begin position="131"/>
        <end position="141"/>
    </location>
</feature>
<dbReference type="SUPFAM" id="SSF55008">
    <property type="entry name" value="HMA, heavy metal-associated domain"/>
    <property type="match status" value="1"/>
</dbReference>
<feature type="compositionally biased region" description="Basic residues" evidence="6">
    <location>
        <begin position="157"/>
        <end position="167"/>
    </location>
</feature>
<gene>
    <name evidence="8" type="ORF">FSB_LOCUS204</name>
</gene>
<dbReference type="PROSITE" id="PS50846">
    <property type="entry name" value="HMA_2"/>
    <property type="match status" value="1"/>
</dbReference>
<keyword evidence="2" id="KW-0479">Metal-binding</keyword>
<keyword evidence="1" id="KW-0488">Methylation</keyword>
<feature type="compositionally biased region" description="Gly residues" evidence="6">
    <location>
        <begin position="177"/>
        <end position="205"/>
    </location>
</feature>
<dbReference type="CDD" id="cd00371">
    <property type="entry name" value="HMA"/>
    <property type="match status" value="1"/>
</dbReference>
<dbReference type="EMBL" id="OIVN01000002">
    <property type="protein sequence ID" value="SPC72322.1"/>
    <property type="molecule type" value="Genomic_DNA"/>
</dbReference>
<protein>
    <recommendedName>
        <fullName evidence="7">HMA domain-containing protein</fullName>
    </recommendedName>
</protein>
<dbReference type="InterPro" id="IPR036163">
    <property type="entry name" value="HMA_dom_sf"/>
</dbReference>
<accession>A0A2N9EC16</accession>
<dbReference type="Gene3D" id="3.30.70.100">
    <property type="match status" value="1"/>
</dbReference>
<feature type="region of interest" description="Disordered" evidence="6">
    <location>
        <begin position="81"/>
        <end position="226"/>
    </location>
</feature>
<proteinExistence type="inferred from homology"/>
<feature type="domain" description="HMA" evidence="7">
    <location>
        <begin position="15"/>
        <end position="78"/>
    </location>
</feature>
<reference evidence="8" key="1">
    <citation type="submission" date="2018-02" db="EMBL/GenBank/DDBJ databases">
        <authorList>
            <person name="Cohen D.B."/>
            <person name="Kent A.D."/>
        </authorList>
    </citation>
    <scope>NUCLEOTIDE SEQUENCE</scope>
</reference>
<sequence length="299" mass="31861">MATKPPEGGLETLKYQTWVLRVSIHCEGCKKKVKKVLQGIEGVYETTVDSQQHKVVVTGNVEADTLIKRLLRSGKHAELWPEIKKGKKSGKSKNNDKQKDPKNSEEDGDDGEQKDIDNSIGNKEADGGDTDKDDEEIEEIGGESVGGNNGDGEGGAKKKKKKKKKNKGQNGNSTNDGNGGGGVGVGGGGGGGGENFGDLPVGGGSPMSPHDLAPNMAAMNLSPPRQHVYPYPPMVNYPPPALYGMSYNTAYPSASSASYYVPDPMHATYSHQAYYPPPPSDPNYKYGDDEDESPSCSIM</sequence>
<dbReference type="GO" id="GO:0046872">
    <property type="term" value="F:metal ion binding"/>
    <property type="evidence" value="ECO:0007669"/>
    <property type="project" value="UniProtKB-KW"/>
</dbReference>
<evidence type="ECO:0000313" key="8">
    <source>
        <dbReference type="EMBL" id="SPC72322.1"/>
    </source>
</evidence>
<dbReference type="AlphaFoldDB" id="A0A2N9EC16"/>
<name>A0A2N9EC16_FAGSY</name>
<evidence type="ECO:0000256" key="4">
    <source>
        <dbReference type="ARBA" id="ARBA00023289"/>
    </source>
</evidence>